<dbReference type="Gene3D" id="3.30.200.20">
    <property type="entry name" value="Phosphorylase Kinase, domain 1"/>
    <property type="match status" value="1"/>
</dbReference>
<dbReference type="Pfam" id="PF01636">
    <property type="entry name" value="APH"/>
    <property type="match status" value="1"/>
</dbReference>
<sequence length="257" mass="29645">MNLSLPEFLAQHIEGPYQLNTLREGQVNTAWRVMTPSRHYFLKYQGAATHNGIDRVQEVRLQRALYLSHLTPHVIAYSRDYAWLLCEWIDAPTLAAADPQRQVAVLAKTLVHIHQQTPPLARWSLRRRVDNYLTAVAQYAPAKARALRSKLHQYRHLLADWEQGEAVFCHNDLAFEHVLLAAKVKVVDWEYAGYGHAYFDLASAVEINQLDQSQCQQLCDEYSKLNGKQLEVEELAHWRGLLRAINELWHAAQQCQT</sequence>
<evidence type="ECO:0000313" key="2">
    <source>
        <dbReference type="EMBL" id="RAJ98347.1"/>
    </source>
</evidence>
<dbReference type="PANTHER" id="PTHR22603:SF66">
    <property type="entry name" value="ETHANOLAMINE KINASE"/>
    <property type="match status" value="1"/>
</dbReference>
<evidence type="ECO:0000313" key="4">
    <source>
        <dbReference type="Proteomes" id="UP000249203"/>
    </source>
</evidence>
<name>A0A327WYE7_9GAMM</name>
<evidence type="ECO:0000259" key="1">
    <source>
        <dbReference type="Pfam" id="PF01636"/>
    </source>
</evidence>
<protein>
    <submittedName>
        <fullName evidence="2">Thiamine kinase-like enzyme</fullName>
    </submittedName>
</protein>
<reference evidence="3 5" key="1">
    <citation type="journal article" date="2018" name="Front. Microbiol.">
        <title>Genome-Based Analysis Reveals the Taxonomy and Diversity of the Family Idiomarinaceae.</title>
        <authorList>
            <person name="Liu Y."/>
            <person name="Lai Q."/>
            <person name="Shao Z."/>
        </authorList>
    </citation>
    <scope>NUCLEOTIDE SEQUENCE [LARGE SCALE GENOMIC DNA]</scope>
    <source>
        <strain evidence="3 5">CF12-14</strain>
    </source>
</reference>
<dbReference type="Gene3D" id="3.90.1200.10">
    <property type="match status" value="1"/>
</dbReference>
<dbReference type="EMBL" id="QLMD01000005">
    <property type="protein sequence ID" value="RAJ98347.1"/>
    <property type="molecule type" value="Genomic_DNA"/>
</dbReference>
<comment type="caution">
    <text evidence="2">The sequence shown here is derived from an EMBL/GenBank/DDBJ whole genome shotgun (WGS) entry which is preliminary data.</text>
</comment>
<dbReference type="InterPro" id="IPR002575">
    <property type="entry name" value="Aminoglycoside_PTrfase"/>
</dbReference>
<dbReference type="EMBL" id="PIPK01000005">
    <property type="protein sequence ID" value="RUO24834.1"/>
    <property type="molecule type" value="Genomic_DNA"/>
</dbReference>
<dbReference type="SUPFAM" id="SSF56112">
    <property type="entry name" value="Protein kinase-like (PK-like)"/>
    <property type="match status" value="1"/>
</dbReference>
<dbReference type="CDD" id="cd05151">
    <property type="entry name" value="ChoK-like"/>
    <property type="match status" value="1"/>
</dbReference>
<organism evidence="2 4">
    <name type="scientific">Aliidiomarina maris</name>
    <dbReference type="NCBI Taxonomy" id="531312"/>
    <lineage>
        <taxon>Bacteria</taxon>
        <taxon>Pseudomonadati</taxon>
        <taxon>Pseudomonadota</taxon>
        <taxon>Gammaproteobacteria</taxon>
        <taxon>Alteromonadales</taxon>
        <taxon>Idiomarinaceae</taxon>
        <taxon>Aliidiomarina</taxon>
    </lineage>
</organism>
<dbReference type="GO" id="GO:0004305">
    <property type="term" value="F:ethanolamine kinase activity"/>
    <property type="evidence" value="ECO:0007669"/>
    <property type="project" value="TreeGrafter"/>
</dbReference>
<keyword evidence="2" id="KW-0418">Kinase</keyword>
<dbReference type="PANTHER" id="PTHR22603">
    <property type="entry name" value="CHOLINE/ETHANOALAMINE KINASE"/>
    <property type="match status" value="1"/>
</dbReference>
<accession>A0A327WYE7</accession>
<keyword evidence="2" id="KW-0808">Transferase</keyword>
<gene>
    <name evidence="2" type="ORF">B0I24_10599</name>
    <name evidence="3" type="ORF">CWE07_07250</name>
</gene>
<dbReference type="Proteomes" id="UP000287865">
    <property type="component" value="Unassembled WGS sequence"/>
</dbReference>
<dbReference type="Proteomes" id="UP000249203">
    <property type="component" value="Unassembled WGS sequence"/>
</dbReference>
<feature type="domain" description="Aminoglycoside phosphotransferase" evidence="1">
    <location>
        <begin position="21"/>
        <end position="218"/>
    </location>
</feature>
<dbReference type="GO" id="GO:0005737">
    <property type="term" value="C:cytoplasm"/>
    <property type="evidence" value="ECO:0007669"/>
    <property type="project" value="TreeGrafter"/>
</dbReference>
<dbReference type="InterPro" id="IPR011009">
    <property type="entry name" value="Kinase-like_dom_sf"/>
</dbReference>
<dbReference type="AlphaFoldDB" id="A0A327WYE7"/>
<dbReference type="RefSeq" id="WP_111569187.1">
    <property type="nucleotide sequence ID" value="NZ_PIPK01000005.1"/>
</dbReference>
<keyword evidence="5" id="KW-1185">Reference proteome</keyword>
<dbReference type="OrthoDB" id="179763at2"/>
<dbReference type="GO" id="GO:0006646">
    <property type="term" value="P:phosphatidylethanolamine biosynthetic process"/>
    <property type="evidence" value="ECO:0007669"/>
    <property type="project" value="TreeGrafter"/>
</dbReference>
<proteinExistence type="predicted"/>
<evidence type="ECO:0000313" key="3">
    <source>
        <dbReference type="EMBL" id="RUO24834.1"/>
    </source>
</evidence>
<evidence type="ECO:0000313" key="5">
    <source>
        <dbReference type="Proteomes" id="UP000287865"/>
    </source>
</evidence>
<reference evidence="2 4" key="2">
    <citation type="submission" date="2018-06" db="EMBL/GenBank/DDBJ databases">
        <title>Genomic Encyclopedia of Type Strains, Phase III (KMG-III): the genomes of soil and plant-associated and newly described type strains.</title>
        <authorList>
            <person name="Whitman W."/>
        </authorList>
    </citation>
    <scope>NUCLEOTIDE SEQUENCE [LARGE SCALE GENOMIC DNA]</scope>
    <source>
        <strain evidence="2 4">CGMCC 1.15366</strain>
    </source>
</reference>